<evidence type="ECO:0000259" key="5">
    <source>
        <dbReference type="Pfam" id="PF04542"/>
    </source>
</evidence>
<dbReference type="GO" id="GO:0003677">
    <property type="term" value="F:DNA binding"/>
    <property type="evidence" value="ECO:0007669"/>
    <property type="project" value="InterPro"/>
</dbReference>
<evidence type="ECO:0000313" key="7">
    <source>
        <dbReference type="EMBL" id="WRO20790.1"/>
    </source>
</evidence>
<dbReference type="AlphaFoldDB" id="A0AAU0UKG4"/>
<dbReference type="CDD" id="cd06171">
    <property type="entry name" value="Sigma70_r4"/>
    <property type="match status" value="1"/>
</dbReference>
<dbReference type="RefSeq" id="WP_366923669.1">
    <property type="nucleotide sequence ID" value="NZ_CP121694.1"/>
</dbReference>
<dbReference type="InterPro" id="IPR014284">
    <property type="entry name" value="RNA_pol_sigma-70_dom"/>
</dbReference>
<comment type="similarity">
    <text evidence="1">Belongs to the sigma-70 factor family. ECF subfamily.</text>
</comment>
<protein>
    <submittedName>
        <fullName evidence="7">Sigma-70 family RNA polymerase sigma factor</fullName>
    </submittedName>
</protein>
<proteinExistence type="inferred from homology"/>
<keyword evidence="4" id="KW-0804">Transcription</keyword>
<keyword evidence="8" id="KW-1185">Reference proteome</keyword>
<dbReference type="Pfam" id="PF04542">
    <property type="entry name" value="Sigma70_r2"/>
    <property type="match status" value="1"/>
</dbReference>
<evidence type="ECO:0000256" key="3">
    <source>
        <dbReference type="ARBA" id="ARBA00023082"/>
    </source>
</evidence>
<dbReference type="EMBL" id="CP121694">
    <property type="protein sequence ID" value="WRO20790.1"/>
    <property type="molecule type" value="Genomic_DNA"/>
</dbReference>
<dbReference type="KEGG" id="dbc:MFMK1_000580"/>
<sequence>MDRLMDEVLVGLCLNGDREAFAEIVRRYQKQIYSLTFRLTNDSMDAQDLAQEVFLHLYQVLEKFDGSRKFFSWMYKVATNYCYTALRKKAPNEISLEKIIDFTPLRPGDHGQPEDQCEVKETQMLVREAISQLPEKYRIPLVLRYLEEFSYRQISDAMDVPVTTVETRLYRGKALLQKKLAIVLERGGQNEMSGN</sequence>
<dbReference type="SUPFAM" id="SSF88946">
    <property type="entry name" value="Sigma2 domain of RNA polymerase sigma factors"/>
    <property type="match status" value="1"/>
</dbReference>
<dbReference type="InterPro" id="IPR039425">
    <property type="entry name" value="RNA_pol_sigma-70-like"/>
</dbReference>
<dbReference type="NCBIfam" id="TIGR02937">
    <property type="entry name" value="sigma70-ECF"/>
    <property type="match status" value="1"/>
</dbReference>
<name>A0AAU0UKG4_9FIRM</name>
<dbReference type="Gene3D" id="1.10.1740.10">
    <property type="match status" value="1"/>
</dbReference>
<gene>
    <name evidence="7" type="ORF">MFMK1_000580</name>
</gene>
<keyword evidence="2" id="KW-0805">Transcription regulation</keyword>
<dbReference type="PANTHER" id="PTHR43133:SF51">
    <property type="entry name" value="RNA POLYMERASE SIGMA FACTOR"/>
    <property type="match status" value="1"/>
</dbReference>
<dbReference type="GO" id="GO:0016987">
    <property type="term" value="F:sigma factor activity"/>
    <property type="evidence" value="ECO:0007669"/>
    <property type="project" value="UniProtKB-KW"/>
</dbReference>
<keyword evidence="3" id="KW-0731">Sigma factor</keyword>
<dbReference type="InterPro" id="IPR007627">
    <property type="entry name" value="RNA_pol_sigma70_r2"/>
</dbReference>
<dbReference type="Proteomes" id="UP001329915">
    <property type="component" value="Chromosome"/>
</dbReference>
<accession>A0AAU0UKG4</accession>
<feature type="domain" description="RNA polymerase sigma factor 70 region 4 type 2" evidence="6">
    <location>
        <begin position="124"/>
        <end position="176"/>
    </location>
</feature>
<evidence type="ECO:0000259" key="6">
    <source>
        <dbReference type="Pfam" id="PF08281"/>
    </source>
</evidence>
<dbReference type="Pfam" id="PF08281">
    <property type="entry name" value="Sigma70_r4_2"/>
    <property type="match status" value="1"/>
</dbReference>
<dbReference type="PANTHER" id="PTHR43133">
    <property type="entry name" value="RNA POLYMERASE ECF-TYPE SIGMA FACTO"/>
    <property type="match status" value="1"/>
</dbReference>
<evidence type="ECO:0000256" key="2">
    <source>
        <dbReference type="ARBA" id="ARBA00023015"/>
    </source>
</evidence>
<dbReference type="SUPFAM" id="SSF88659">
    <property type="entry name" value="Sigma3 and sigma4 domains of RNA polymerase sigma factors"/>
    <property type="match status" value="1"/>
</dbReference>
<dbReference type="InterPro" id="IPR036388">
    <property type="entry name" value="WH-like_DNA-bd_sf"/>
</dbReference>
<dbReference type="InterPro" id="IPR013324">
    <property type="entry name" value="RNA_pol_sigma_r3/r4-like"/>
</dbReference>
<dbReference type="Gene3D" id="1.10.10.10">
    <property type="entry name" value="Winged helix-like DNA-binding domain superfamily/Winged helix DNA-binding domain"/>
    <property type="match status" value="1"/>
</dbReference>
<evidence type="ECO:0000256" key="4">
    <source>
        <dbReference type="ARBA" id="ARBA00023163"/>
    </source>
</evidence>
<evidence type="ECO:0000313" key="8">
    <source>
        <dbReference type="Proteomes" id="UP001329915"/>
    </source>
</evidence>
<feature type="domain" description="RNA polymerase sigma-70 region 2" evidence="5">
    <location>
        <begin position="24"/>
        <end position="90"/>
    </location>
</feature>
<evidence type="ECO:0000256" key="1">
    <source>
        <dbReference type="ARBA" id="ARBA00010641"/>
    </source>
</evidence>
<reference evidence="7 8" key="1">
    <citation type="submission" date="2023-04" db="EMBL/GenBank/DDBJ databases">
        <authorList>
            <person name="Hsu D."/>
        </authorList>
    </citation>
    <scope>NUCLEOTIDE SEQUENCE [LARGE SCALE GENOMIC DNA]</scope>
    <source>
        <strain evidence="7 8">MK1</strain>
    </source>
</reference>
<dbReference type="InterPro" id="IPR013325">
    <property type="entry name" value="RNA_pol_sigma_r2"/>
</dbReference>
<dbReference type="GO" id="GO:0006352">
    <property type="term" value="P:DNA-templated transcription initiation"/>
    <property type="evidence" value="ECO:0007669"/>
    <property type="project" value="InterPro"/>
</dbReference>
<organism evidence="7 8">
    <name type="scientific">Metallumcola ferriviriculae</name>
    <dbReference type="NCBI Taxonomy" id="3039180"/>
    <lineage>
        <taxon>Bacteria</taxon>
        <taxon>Bacillati</taxon>
        <taxon>Bacillota</taxon>
        <taxon>Clostridia</taxon>
        <taxon>Neomoorellales</taxon>
        <taxon>Desulfitibacteraceae</taxon>
        <taxon>Metallumcola</taxon>
    </lineage>
</organism>
<dbReference type="InterPro" id="IPR013249">
    <property type="entry name" value="RNA_pol_sigma70_r4_t2"/>
</dbReference>